<dbReference type="OrthoDB" id="9788537at2"/>
<dbReference type="InterPro" id="IPR026017">
    <property type="entry name" value="Lumazine-bd_dom"/>
</dbReference>
<proteinExistence type="predicted"/>
<dbReference type="InterPro" id="IPR001783">
    <property type="entry name" value="Lumazine-bd"/>
</dbReference>
<sequence>MFTGIIEEVGTLSRIIRKGENAELQINCSLILEDVRVGDSIAVDGVCLTVTKNNGNSFIADVSYETISKTTLSSLKNNDKVNLERALTLNSRLGGHLVLGHVDCVGFVKQIKPRGESIELSIGGFDPIKQYIAKKGSIAINGISLTVADLVEEYFTVAVIPHTFEVTTLKYKKPGDRINLEVDVIARYVERLLQNRENNNRLEKMLIGYEW</sequence>
<gene>
    <name evidence="13" type="ordered locus">Calni_1659</name>
</gene>
<dbReference type="GO" id="GO:0009231">
    <property type="term" value="P:riboflavin biosynthetic process"/>
    <property type="evidence" value="ECO:0007669"/>
    <property type="project" value="UniProtKB-KW"/>
</dbReference>
<dbReference type="PANTHER" id="PTHR21098">
    <property type="entry name" value="RIBOFLAVIN SYNTHASE ALPHA CHAIN"/>
    <property type="match status" value="1"/>
</dbReference>
<dbReference type="CDD" id="cd00402">
    <property type="entry name" value="Riboflavin_synthase_like"/>
    <property type="match status" value="1"/>
</dbReference>
<dbReference type="InterPro" id="IPR017938">
    <property type="entry name" value="Riboflavin_synthase-like_b-brl"/>
</dbReference>
<dbReference type="HOGENOM" id="CLU_034388_2_0_0"/>
<dbReference type="Gene3D" id="2.40.30.20">
    <property type="match status" value="2"/>
</dbReference>
<keyword evidence="8 13" id="KW-0808">Transferase</keyword>
<dbReference type="InterPro" id="IPR023366">
    <property type="entry name" value="ATP_synth_asu-like_sf"/>
</dbReference>
<evidence type="ECO:0000313" key="14">
    <source>
        <dbReference type="Proteomes" id="UP000007039"/>
    </source>
</evidence>
<dbReference type="PANTHER" id="PTHR21098:SF12">
    <property type="entry name" value="RIBOFLAVIN SYNTHASE"/>
    <property type="match status" value="1"/>
</dbReference>
<evidence type="ECO:0000256" key="6">
    <source>
        <dbReference type="ARBA" id="ARBA00013950"/>
    </source>
</evidence>
<keyword evidence="9" id="KW-0677">Repeat</keyword>
<dbReference type="KEGG" id="cni:Calni_1659"/>
<dbReference type="GO" id="GO:0004746">
    <property type="term" value="F:riboflavin synthase activity"/>
    <property type="evidence" value="ECO:0007669"/>
    <property type="project" value="UniProtKB-UniRule"/>
</dbReference>
<organism evidence="13 14">
    <name type="scientific">Calditerrivibrio nitroreducens (strain DSM 19672 / NBRC 101217 / Yu37-1)</name>
    <dbReference type="NCBI Taxonomy" id="768670"/>
    <lineage>
        <taxon>Bacteria</taxon>
        <taxon>Pseudomonadati</taxon>
        <taxon>Deferribacterota</taxon>
        <taxon>Deferribacteres</taxon>
        <taxon>Deferribacterales</taxon>
        <taxon>Calditerrivibrionaceae</taxon>
    </lineage>
</organism>
<evidence type="ECO:0000256" key="1">
    <source>
        <dbReference type="ARBA" id="ARBA00000968"/>
    </source>
</evidence>
<evidence type="ECO:0000259" key="12">
    <source>
        <dbReference type="PROSITE" id="PS51177"/>
    </source>
</evidence>
<reference evidence="13 14" key="2">
    <citation type="journal article" date="2011" name="Stand. Genomic Sci.">
        <title>Complete genome sequence of Calditerrivibrio nitroreducens type strain (Yu37-1).</title>
        <authorList>
            <person name="Pitluck S."/>
            <person name="Sikorski J."/>
            <person name="Zeytun A."/>
            <person name="Lapidus A."/>
            <person name="Nolan M."/>
            <person name="Lucas S."/>
            <person name="Hammon N."/>
            <person name="Deshpande S."/>
            <person name="Cheng J.F."/>
            <person name="Tapia R."/>
            <person name="Han C."/>
            <person name="Goodwin L."/>
            <person name="Liolios K."/>
            <person name="Pagani I."/>
            <person name="Ivanova N."/>
            <person name="Mavromatis K."/>
            <person name="Pati A."/>
            <person name="Chen A."/>
            <person name="Palaniappan K."/>
            <person name="Hauser L."/>
            <person name="Chang Y.J."/>
            <person name="Jeffries C.D."/>
            <person name="Detter J.C."/>
            <person name="Brambilla E."/>
            <person name="Djao O.D."/>
            <person name="Rohde M."/>
            <person name="Spring S."/>
            <person name="Goker M."/>
            <person name="Woyke T."/>
            <person name="Bristow J."/>
            <person name="Eisen J.A."/>
            <person name="Markowitz V."/>
            <person name="Hugenholtz P."/>
            <person name="Kyrpides N.C."/>
            <person name="Klenk H.P."/>
            <person name="Land M."/>
        </authorList>
    </citation>
    <scope>NUCLEOTIDE SEQUENCE [LARGE SCALE GENOMIC DNA]</scope>
    <source>
        <strain evidence="14">DSM 19672 / NBRC 101217 / Yu37-1</strain>
    </source>
</reference>
<comment type="subunit">
    <text evidence="4">Homotrimer.</text>
</comment>
<evidence type="ECO:0000256" key="10">
    <source>
        <dbReference type="NCBIfam" id="TIGR00187"/>
    </source>
</evidence>
<accession>E4TFJ3</accession>
<dbReference type="NCBIfam" id="NF006767">
    <property type="entry name" value="PRK09289.1"/>
    <property type="match status" value="1"/>
</dbReference>
<keyword evidence="7" id="KW-0686">Riboflavin biosynthesis</keyword>
<feature type="domain" description="Lumazine-binding" evidence="12">
    <location>
        <begin position="97"/>
        <end position="193"/>
    </location>
</feature>
<reference key="1">
    <citation type="submission" date="2010-11" db="EMBL/GenBank/DDBJ databases">
        <title>The complete genome of chromosome of Calditerrivibrio nitroreducens DSM 19672.</title>
        <authorList>
            <consortium name="US DOE Joint Genome Institute (JGI-PGF)"/>
            <person name="Lucas S."/>
            <person name="Copeland A."/>
            <person name="Lapidus A."/>
            <person name="Bruce D."/>
            <person name="Goodwin L."/>
            <person name="Pitluck S."/>
            <person name="Kyrpides N."/>
            <person name="Mavromatis K."/>
            <person name="Ivanova N."/>
            <person name="Mikhailova N."/>
            <person name="Zeytun A."/>
            <person name="Brettin T."/>
            <person name="Detter J.C."/>
            <person name="Tapia R."/>
            <person name="Han C."/>
            <person name="Land M."/>
            <person name="Hauser L."/>
            <person name="Markowitz V."/>
            <person name="Cheng J.-F."/>
            <person name="Hugenholtz P."/>
            <person name="Woyke T."/>
            <person name="Wu D."/>
            <person name="Spring S."/>
            <person name="Schroeder M."/>
            <person name="Brambilla E."/>
            <person name="Klenk H.-P."/>
            <person name="Eisen J.A."/>
        </authorList>
    </citation>
    <scope>NUCLEOTIDE SEQUENCE [LARGE SCALE GENOMIC DNA]</scope>
    <source>
        <strain>DSM 19672</strain>
    </source>
</reference>
<dbReference type="FunFam" id="2.40.30.20:FF:000004">
    <property type="entry name" value="Riboflavin synthase, alpha subunit"/>
    <property type="match status" value="1"/>
</dbReference>
<dbReference type="FunFam" id="2.40.30.20:FF:000003">
    <property type="entry name" value="Riboflavin synthase, alpha subunit"/>
    <property type="match status" value="1"/>
</dbReference>
<comment type="catalytic activity">
    <reaction evidence="1">
        <text>2 6,7-dimethyl-8-(1-D-ribityl)lumazine + H(+) = 5-amino-6-(D-ribitylamino)uracil + riboflavin</text>
        <dbReference type="Rhea" id="RHEA:20772"/>
        <dbReference type="ChEBI" id="CHEBI:15378"/>
        <dbReference type="ChEBI" id="CHEBI:15934"/>
        <dbReference type="ChEBI" id="CHEBI:57986"/>
        <dbReference type="ChEBI" id="CHEBI:58201"/>
        <dbReference type="EC" id="2.5.1.9"/>
    </reaction>
</comment>
<dbReference type="AlphaFoldDB" id="E4TFJ3"/>
<dbReference type="NCBIfam" id="NF009566">
    <property type="entry name" value="PRK13020.1"/>
    <property type="match status" value="1"/>
</dbReference>
<feature type="domain" description="Lumazine-binding" evidence="12">
    <location>
        <begin position="1"/>
        <end position="96"/>
    </location>
</feature>
<dbReference type="eggNOG" id="COG0307">
    <property type="taxonomic scope" value="Bacteria"/>
</dbReference>
<evidence type="ECO:0000256" key="2">
    <source>
        <dbReference type="ARBA" id="ARBA00002803"/>
    </source>
</evidence>
<name>E4TFJ3_CALNY</name>
<dbReference type="Pfam" id="PF00677">
    <property type="entry name" value="Lum_binding"/>
    <property type="match status" value="2"/>
</dbReference>
<evidence type="ECO:0000256" key="11">
    <source>
        <dbReference type="PROSITE-ProRule" id="PRU00524"/>
    </source>
</evidence>
<evidence type="ECO:0000256" key="3">
    <source>
        <dbReference type="ARBA" id="ARBA00004887"/>
    </source>
</evidence>
<comment type="pathway">
    <text evidence="3">Cofactor biosynthesis; riboflavin biosynthesis; riboflavin from 2-hydroxy-3-oxobutyl phosphate and 5-amino-6-(D-ribitylamino)uracil: step 2/2.</text>
</comment>
<dbReference type="PIRSF" id="PIRSF000498">
    <property type="entry name" value="Riboflavin_syn_A"/>
    <property type="match status" value="1"/>
</dbReference>
<dbReference type="STRING" id="768670.Calni_1659"/>
<dbReference type="NCBIfam" id="TIGR00187">
    <property type="entry name" value="ribE"/>
    <property type="match status" value="1"/>
</dbReference>
<dbReference type="SUPFAM" id="SSF63380">
    <property type="entry name" value="Riboflavin synthase domain-like"/>
    <property type="match status" value="2"/>
</dbReference>
<dbReference type="RefSeq" id="WP_013451777.1">
    <property type="nucleotide sequence ID" value="NC_014758.1"/>
</dbReference>
<evidence type="ECO:0000256" key="7">
    <source>
        <dbReference type="ARBA" id="ARBA00022619"/>
    </source>
</evidence>
<keyword evidence="14" id="KW-1185">Reference proteome</keyword>
<dbReference type="EC" id="2.5.1.9" evidence="5 10"/>
<dbReference type="PROSITE" id="PS51177">
    <property type="entry name" value="LUMAZINE_BIND"/>
    <property type="match status" value="2"/>
</dbReference>
<feature type="repeat" description="Lumazine-binding" evidence="11">
    <location>
        <begin position="97"/>
        <end position="193"/>
    </location>
</feature>
<evidence type="ECO:0000256" key="4">
    <source>
        <dbReference type="ARBA" id="ARBA00011233"/>
    </source>
</evidence>
<dbReference type="Proteomes" id="UP000007039">
    <property type="component" value="Chromosome"/>
</dbReference>
<comment type="function">
    <text evidence="2">Catalyzes the dismutation of two molecules of 6,7-dimethyl-8-ribityllumazine, resulting in the formation of riboflavin and 5-amino-6-(D-ribitylamino)uracil.</text>
</comment>
<protein>
    <recommendedName>
        <fullName evidence="6 10">Riboflavin synthase</fullName>
        <ecNumber evidence="5 10">2.5.1.9</ecNumber>
    </recommendedName>
</protein>
<evidence type="ECO:0000313" key="13">
    <source>
        <dbReference type="EMBL" id="ADR19566.1"/>
    </source>
</evidence>
<evidence type="ECO:0000256" key="5">
    <source>
        <dbReference type="ARBA" id="ARBA00012827"/>
    </source>
</evidence>
<evidence type="ECO:0000256" key="8">
    <source>
        <dbReference type="ARBA" id="ARBA00022679"/>
    </source>
</evidence>
<evidence type="ECO:0000256" key="9">
    <source>
        <dbReference type="ARBA" id="ARBA00022737"/>
    </source>
</evidence>
<dbReference type="EMBL" id="CP002347">
    <property type="protein sequence ID" value="ADR19566.1"/>
    <property type="molecule type" value="Genomic_DNA"/>
</dbReference>
<feature type="repeat" description="Lumazine-binding" evidence="11">
    <location>
        <begin position="1"/>
        <end position="96"/>
    </location>
</feature>